<keyword evidence="3" id="KW-1185">Reference proteome</keyword>
<gene>
    <name evidence="2" type="ORF">E2C01_006879</name>
</gene>
<evidence type="ECO:0000256" key="1">
    <source>
        <dbReference type="SAM" id="MobiDB-lite"/>
    </source>
</evidence>
<accession>A0A5B7D0W1</accession>
<feature type="compositionally biased region" description="Acidic residues" evidence="1">
    <location>
        <begin position="31"/>
        <end position="52"/>
    </location>
</feature>
<name>A0A5B7D0W1_PORTR</name>
<proteinExistence type="predicted"/>
<organism evidence="2 3">
    <name type="scientific">Portunus trituberculatus</name>
    <name type="common">Swimming crab</name>
    <name type="synonym">Neptunus trituberculatus</name>
    <dbReference type="NCBI Taxonomy" id="210409"/>
    <lineage>
        <taxon>Eukaryota</taxon>
        <taxon>Metazoa</taxon>
        <taxon>Ecdysozoa</taxon>
        <taxon>Arthropoda</taxon>
        <taxon>Crustacea</taxon>
        <taxon>Multicrustacea</taxon>
        <taxon>Malacostraca</taxon>
        <taxon>Eumalacostraca</taxon>
        <taxon>Eucarida</taxon>
        <taxon>Decapoda</taxon>
        <taxon>Pleocyemata</taxon>
        <taxon>Brachyura</taxon>
        <taxon>Eubrachyura</taxon>
        <taxon>Portunoidea</taxon>
        <taxon>Portunidae</taxon>
        <taxon>Portuninae</taxon>
        <taxon>Portunus</taxon>
    </lineage>
</organism>
<dbReference type="Proteomes" id="UP000324222">
    <property type="component" value="Unassembled WGS sequence"/>
</dbReference>
<dbReference type="AlphaFoldDB" id="A0A5B7D0W1"/>
<feature type="compositionally biased region" description="Acidic residues" evidence="1">
    <location>
        <begin position="59"/>
        <end position="71"/>
    </location>
</feature>
<sequence length="95" mass="10574">MEIRRQDTMSPARNLYNTTSIQSLLSRIDDGEFIDDGDYDSDDPRDDSDEDRDCVFGEDYSESEESSDDEHEGPAAPTLPPPRTRCAATSSPLSP</sequence>
<comment type="caution">
    <text evidence="2">The sequence shown here is derived from an EMBL/GenBank/DDBJ whole genome shotgun (WGS) entry which is preliminary data.</text>
</comment>
<evidence type="ECO:0000313" key="3">
    <source>
        <dbReference type="Proteomes" id="UP000324222"/>
    </source>
</evidence>
<reference evidence="2 3" key="1">
    <citation type="submission" date="2019-05" db="EMBL/GenBank/DDBJ databases">
        <title>Another draft genome of Portunus trituberculatus and its Hox gene families provides insights of decapod evolution.</title>
        <authorList>
            <person name="Jeong J.-H."/>
            <person name="Song I."/>
            <person name="Kim S."/>
            <person name="Choi T."/>
            <person name="Kim D."/>
            <person name="Ryu S."/>
            <person name="Kim W."/>
        </authorList>
    </citation>
    <scope>NUCLEOTIDE SEQUENCE [LARGE SCALE GENOMIC DNA]</scope>
    <source>
        <tissue evidence="2">Muscle</tissue>
    </source>
</reference>
<feature type="region of interest" description="Disordered" evidence="1">
    <location>
        <begin position="31"/>
        <end position="95"/>
    </location>
</feature>
<evidence type="ECO:0000313" key="2">
    <source>
        <dbReference type="EMBL" id="MPC14126.1"/>
    </source>
</evidence>
<dbReference type="EMBL" id="VSRR010000329">
    <property type="protein sequence ID" value="MPC14126.1"/>
    <property type="molecule type" value="Genomic_DNA"/>
</dbReference>
<protein>
    <submittedName>
        <fullName evidence="2">Uncharacterized protein</fullName>
    </submittedName>
</protein>